<evidence type="ECO:0000313" key="4">
    <source>
        <dbReference type="Proteomes" id="UP000276568"/>
    </source>
</evidence>
<keyword evidence="2" id="KW-0732">Signal</keyword>
<feature type="compositionally biased region" description="Polar residues" evidence="1">
    <location>
        <begin position="60"/>
        <end position="70"/>
    </location>
</feature>
<organism evidence="3 4">
    <name type="scientific">Absicoccus porci</name>
    <dbReference type="NCBI Taxonomy" id="2486576"/>
    <lineage>
        <taxon>Bacteria</taxon>
        <taxon>Bacillati</taxon>
        <taxon>Bacillota</taxon>
        <taxon>Erysipelotrichia</taxon>
        <taxon>Erysipelotrichales</taxon>
        <taxon>Erysipelotrichaceae</taxon>
        <taxon>Absicoccus</taxon>
    </lineage>
</organism>
<feature type="chain" id="PRO_5018147644" description="LPXTG cell wall anchor domain-containing protein" evidence="2">
    <location>
        <begin position="30"/>
        <end position="342"/>
    </location>
</feature>
<reference evidence="3 4" key="1">
    <citation type="submission" date="2018-11" db="EMBL/GenBank/DDBJ databases">
        <title>Clostridium sp. nov., a member of the family Erysipelotrichaceae isolated from pig faeces.</title>
        <authorList>
            <person name="Chang Y.-H."/>
        </authorList>
    </citation>
    <scope>NUCLEOTIDE SEQUENCE [LARGE SCALE GENOMIC DNA]</scope>
    <source>
        <strain evidence="3 4">YH-panp20</strain>
    </source>
</reference>
<proteinExistence type="predicted"/>
<protein>
    <recommendedName>
        <fullName evidence="5">LPXTG cell wall anchor domain-containing protein</fullName>
    </recommendedName>
</protein>
<evidence type="ECO:0000256" key="1">
    <source>
        <dbReference type="SAM" id="MobiDB-lite"/>
    </source>
</evidence>
<feature type="compositionally biased region" description="Low complexity" evidence="1">
    <location>
        <begin position="271"/>
        <end position="288"/>
    </location>
</feature>
<keyword evidence="4" id="KW-1185">Reference proteome</keyword>
<gene>
    <name evidence="3" type="ORF">EDX97_10860</name>
</gene>
<sequence length="342" mass="36681">MREKTYHALYAAAAAALVFGFTPATKVLADEASPIDETTTEQTTQETTTQEATPVVQEDPNVSATPVQAQEQQTYSLTLSNKMPGVSVPEMTSYTSGVETPLPELKKDGLTFGGWICVNNSNLMGPQHSIPANITGELKFFTVWNADYRITNGKDATWTKGSQTPLTLKINSSLGDFDKILMNGKPLNENDYKITYVDVGEQYLSSYYNNGTIIQVMPSYLESLPVGQALKVHIVYGPDDEVMSIGFHTHCEMDGTLTIVAAQSVNGTNTTNANGTNTVSVNTNKKGTSTNAATATPIKEEKSTTTSSVDTGVSSHSGTWFVAALASAMGALGLPILKKRNQ</sequence>
<dbReference type="AlphaFoldDB" id="A0A3N0HWG1"/>
<accession>A0A3N0HWG1</accession>
<dbReference type="Proteomes" id="UP000276568">
    <property type="component" value="Unassembled WGS sequence"/>
</dbReference>
<dbReference type="EMBL" id="RJQC01000005">
    <property type="protein sequence ID" value="RNM29123.1"/>
    <property type="molecule type" value="Genomic_DNA"/>
</dbReference>
<feature type="signal peptide" evidence="2">
    <location>
        <begin position="1"/>
        <end position="29"/>
    </location>
</feature>
<evidence type="ECO:0000256" key="2">
    <source>
        <dbReference type="SAM" id="SignalP"/>
    </source>
</evidence>
<feature type="compositionally biased region" description="Low complexity" evidence="1">
    <location>
        <begin position="40"/>
        <end position="51"/>
    </location>
</feature>
<feature type="region of interest" description="Disordered" evidence="1">
    <location>
        <begin position="32"/>
        <end position="70"/>
    </location>
</feature>
<name>A0A3N0HWG1_9FIRM</name>
<dbReference type="RefSeq" id="WP_128521172.1">
    <property type="nucleotide sequence ID" value="NZ_RJQC01000005.1"/>
</dbReference>
<evidence type="ECO:0000313" key="3">
    <source>
        <dbReference type="EMBL" id="RNM29123.1"/>
    </source>
</evidence>
<evidence type="ECO:0008006" key="5">
    <source>
        <dbReference type="Google" id="ProtNLM"/>
    </source>
</evidence>
<feature type="region of interest" description="Disordered" evidence="1">
    <location>
        <begin position="271"/>
        <end position="311"/>
    </location>
</feature>
<comment type="caution">
    <text evidence="3">The sequence shown here is derived from an EMBL/GenBank/DDBJ whole genome shotgun (WGS) entry which is preliminary data.</text>
</comment>